<organism evidence="1 2">
    <name type="scientific">Bondarzewia mesenterica</name>
    <dbReference type="NCBI Taxonomy" id="1095465"/>
    <lineage>
        <taxon>Eukaryota</taxon>
        <taxon>Fungi</taxon>
        <taxon>Dikarya</taxon>
        <taxon>Basidiomycota</taxon>
        <taxon>Agaricomycotina</taxon>
        <taxon>Agaricomycetes</taxon>
        <taxon>Russulales</taxon>
        <taxon>Bondarzewiaceae</taxon>
        <taxon>Bondarzewia</taxon>
    </lineage>
</organism>
<proteinExistence type="predicted"/>
<keyword evidence="2" id="KW-1185">Reference proteome</keyword>
<accession>A0A4S4KX16</accession>
<dbReference type="EMBL" id="SGPL01001365">
    <property type="protein sequence ID" value="THH03334.1"/>
    <property type="molecule type" value="Genomic_DNA"/>
</dbReference>
<evidence type="ECO:0000313" key="2">
    <source>
        <dbReference type="Proteomes" id="UP000310158"/>
    </source>
</evidence>
<dbReference type="Proteomes" id="UP000310158">
    <property type="component" value="Unassembled WGS sequence"/>
</dbReference>
<protein>
    <submittedName>
        <fullName evidence="1">Uncharacterized protein</fullName>
    </submittedName>
</protein>
<evidence type="ECO:0000313" key="1">
    <source>
        <dbReference type="EMBL" id="THH03334.1"/>
    </source>
</evidence>
<dbReference type="AlphaFoldDB" id="A0A4S4KX16"/>
<feature type="non-terminal residue" evidence="1">
    <location>
        <position position="192"/>
    </location>
</feature>
<sequence>MSRRFSDHGESVRNFFQAPAVTLARPVHNKVHLVREFPARTLDVLERHKLLHVGRSSSSRLRITCFWQHDLRAIWNFGSSSSLSQQLASMALGLFKIVIKRGTRIPLLAGYGNGVSIERVRFETDREALTLDYSIIPEDDDRGGHPPDPETSQGLDELHAIREHRRLTRTVEFSIPFSEGWDIQLSTRASSE</sequence>
<comment type="caution">
    <text evidence="1">The sequence shown here is derived from an EMBL/GenBank/DDBJ whole genome shotgun (WGS) entry which is preliminary data.</text>
</comment>
<dbReference type="OrthoDB" id="196858at2759"/>
<reference evidence="1 2" key="1">
    <citation type="submission" date="2019-02" db="EMBL/GenBank/DDBJ databases">
        <title>Genome sequencing of the rare red list fungi Bondarzewia mesenterica.</title>
        <authorList>
            <person name="Buettner E."/>
            <person name="Kellner H."/>
        </authorList>
    </citation>
    <scope>NUCLEOTIDE SEQUENCE [LARGE SCALE GENOMIC DNA]</scope>
    <source>
        <strain evidence="1 2">DSM 108281</strain>
    </source>
</reference>
<gene>
    <name evidence="1" type="ORF">EW146_g10462</name>
</gene>
<name>A0A4S4KX16_9AGAM</name>